<dbReference type="Proteomes" id="UP000594261">
    <property type="component" value="Chromosome 9"/>
</dbReference>
<keyword evidence="5" id="KW-1185">Reference proteome</keyword>
<sequence>MGNRFICMAKKDVKENGSRSKRIGRSQRKLLAEEEFLHKQALSMALHQHQLSQRFEGSMSRRIGSTSKRRNLGDESFSNGKQVPEILGNIQTKKFILINGEGFGAWCWYKTISLLEESGLLPTALDLTGSGIDLTDTNCVATLAEYSKPLIDYLQELSEDEKVILVGHSSGGACISYALEHFPQKISKAIFICATMVSNGQRPFDVFAEELGSAELFMKESKFLIHGNGKDKPPTGFMFEKEQMKGLYFNQSPTKDVALAMVSMRPTPLGPIMEKLSLSPENYGTGRRYYIQTLDDRALSPDVQEKLVRENPPEGVYKIKGSDHCPFFSKPQSLHKILVEIAQIP</sequence>
<dbReference type="InterPro" id="IPR045889">
    <property type="entry name" value="MES/HNL"/>
</dbReference>
<proteinExistence type="predicted"/>
<dbReference type="SUPFAM" id="SSF53474">
    <property type="entry name" value="alpha/beta-Hydrolases"/>
    <property type="match status" value="1"/>
</dbReference>
<dbReference type="GO" id="GO:0009694">
    <property type="term" value="P:jasmonic acid metabolic process"/>
    <property type="evidence" value="ECO:0007669"/>
    <property type="project" value="TreeGrafter"/>
</dbReference>
<dbReference type="GO" id="GO:0009696">
    <property type="term" value="P:salicylic acid metabolic process"/>
    <property type="evidence" value="ECO:0007669"/>
    <property type="project" value="TreeGrafter"/>
</dbReference>
<dbReference type="InterPro" id="IPR029058">
    <property type="entry name" value="AB_hydrolase_fold"/>
</dbReference>
<evidence type="ECO:0000313" key="5">
    <source>
        <dbReference type="Proteomes" id="UP000594261"/>
    </source>
</evidence>
<organism evidence="4 5">
    <name type="scientific">Quercus lobata</name>
    <name type="common">Valley oak</name>
    <dbReference type="NCBI Taxonomy" id="97700"/>
    <lineage>
        <taxon>Eukaryota</taxon>
        <taxon>Viridiplantae</taxon>
        <taxon>Streptophyta</taxon>
        <taxon>Embryophyta</taxon>
        <taxon>Tracheophyta</taxon>
        <taxon>Spermatophyta</taxon>
        <taxon>Magnoliopsida</taxon>
        <taxon>eudicotyledons</taxon>
        <taxon>Gunneridae</taxon>
        <taxon>Pentapetalae</taxon>
        <taxon>rosids</taxon>
        <taxon>fabids</taxon>
        <taxon>Fagales</taxon>
        <taxon>Fagaceae</taxon>
        <taxon>Quercus</taxon>
    </lineage>
</organism>
<dbReference type="GO" id="GO:0080032">
    <property type="term" value="F:methyl jasmonate esterase activity"/>
    <property type="evidence" value="ECO:0007669"/>
    <property type="project" value="TreeGrafter"/>
</dbReference>
<dbReference type="InParanoid" id="A0A7N2RA92"/>
<dbReference type="FunFam" id="3.40.50.1820:FF:000025">
    <property type="entry name" value="putative methylesterase 11, chloroplastic"/>
    <property type="match status" value="1"/>
</dbReference>
<dbReference type="KEGG" id="qlo:115960556"/>
<dbReference type="FunCoup" id="A0A7N2RA92">
    <property type="interactions" value="293"/>
</dbReference>
<dbReference type="Gene3D" id="3.40.50.1820">
    <property type="entry name" value="alpha/beta hydrolase"/>
    <property type="match status" value="1"/>
</dbReference>
<protein>
    <recommendedName>
        <fullName evidence="3">AB hydrolase-1 domain-containing protein</fullName>
    </recommendedName>
</protein>
<name>A0A7N2RA92_QUELO</name>
<evidence type="ECO:0000259" key="3">
    <source>
        <dbReference type="Pfam" id="PF12697"/>
    </source>
</evidence>
<dbReference type="EnsemblPlants" id="QL09p004832:mrna">
    <property type="protein sequence ID" value="QL09p004832:mrna"/>
    <property type="gene ID" value="QL09p004832"/>
</dbReference>
<dbReference type="GO" id="GO:0080030">
    <property type="term" value="F:methyl indole-3-acetate esterase activity"/>
    <property type="evidence" value="ECO:0007669"/>
    <property type="project" value="TreeGrafter"/>
</dbReference>
<evidence type="ECO:0000313" key="4">
    <source>
        <dbReference type="EnsemblPlants" id="QL09p004832:mrna"/>
    </source>
</evidence>
<dbReference type="OMA" id="PTHVHQL"/>
<dbReference type="EMBL" id="LRBV02000009">
    <property type="status" value="NOT_ANNOTATED_CDS"/>
    <property type="molecule type" value="Genomic_DNA"/>
</dbReference>
<dbReference type="PANTHER" id="PTHR10992">
    <property type="entry name" value="METHYLESTERASE FAMILY MEMBER"/>
    <property type="match status" value="1"/>
</dbReference>
<dbReference type="AlphaFoldDB" id="A0A7N2RA92"/>
<keyword evidence="1" id="KW-0378">Hydrolase</keyword>
<dbReference type="GO" id="GO:0080031">
    <property type="term" value="F:methyl salicylate esterase activity"/>
    <property type="evidence" value="ECO:0007669"/>
    <property type="project" value="TreeGrafter"/>
</dbReference>
<gene>
    <name evidence="4" type="primary">LOC115960556</name>
</gene>
<dbReference type="PANTHER" id="PTHR10992:SF785">
    <property type="entry name" value="METHYLESTERASE 14, CHLOROPLASTIC-RELATED"/>
    <property type="match status" value="1"/>
</dbReference>
<feature type="region of interest" description="Disordered" evidence="2">
    <location>
        <begin position="57"/>
        <end position="77"/>
    </location>
</feature>
<dbReference type="Pfam" id="PF12697">
    <property type="entry name" value="Abhydrolase_6"/>
    <property type="match status" value="1"/>
</dbReference>
<dbReference type="Gramene" id="QL09p004832:mrna">
    <property type="protein sequence ID" value="QL09p004832:mrna"/>
    <property type="gene ID" value="QL09p004832"/>
</dbReference>
<accession>A0A7N2RA92</accession>
<reference evidence="4" key="2">
    <citation type="submission" date="2021-01" db="UniProtKB">
        <authorList>
            <consortium name="EnsemblPlants"/>
        </authorList>
    </citation>
    <scope>IDENTIFICATION</scope>
</reference>
<feature type="domain" description="AB hydrolase-1" evidence="3">
    <location>
        <begin position="96"/>
        <end position="332"/>
    </location>
</feature>
<dbReference type="OrthoDB" id="1263307at2759"/>
<dbReference type="GeneID" id="115960556"/>
<dbReference type="InterPro" id="IPR000073">
    <property type="entry name" value="AB_hydrolase_1"/>
</dbReference>
<evidence type="ECO:0000256" key="2">
    <source>
        <dbReference type="SAM" id="MobiDB-lite"/>
    </source>
</evidence>
<reference evidence="4 5" key="1">
    <citation type="journal article" date="2016" name="G3 (Bethesda)">
        <title>First Draft Assembly and Annotation of the Genome of a California Endemic Oak Quercus lobata Nee (Fagaceae).</title>
        <authorList>
            <person name="Sork V.L."/>
            <person name="Fitz-Gibbon S.T."/>
            <person name="Puiu D."/>
            <person name="Crepeau M."/>
            <person name="Gugger P.F."/>
            <person name="Sherman R."/>
            <person name="Stevens K."/>
            <person name="Langley C.H."/>
            <person name="Pellegrini M."/>
            <person name="Salzberg S.L."/>
        </authorList>
    </citation>
    <scope>NUCLEOTIDE SEQUENCE [LARGE SCALE GENOMIC DNA]</scope>
    <source>
        <strain evidence="4 5">cv. SW786</strain>
    </source>
</reference>
<dbReference type="RefSeq" id="XP_030935358.1">
    <property type="nucleotide sequence ID" value="XM_031079498.1"/>
</dbReference>
<evidence type="ECO:0000256" key="1">
    <source>
        <dbReference type="ARBA" id="ARBA00022801"/>
    </source>
</evidence>